<dbReference type="Proteomes" id="UP000317835">
    <property type="component" value="Chromosome"/>
</dbReference>
<dbReference type="InterPro" id="IPR051910">
    <property type="entry name" value="ComF/GntX_DNA_util-trans"/>
</dbReference>
<dbReference type="InterPro" id="IPR029057">
    <property type="entry name" value="PRTase-like"/>
</dbReference>
<accession>A0A518HC06</accession>
<name>A0A518HC06_9BACT</name>
<dbReference type="KEGG" id="tpla:ElP_63400"/>
<protein>
    <submittedName>
        <fullName evidence="3">DNA utilization protein GntX</fullName>
    </submittedName>
</protein>
<organism evidence="3 4">
    <name type="scientific">Tautonia plasticadhaerens</name>
    <dbReference type="NCBI Taxonomy" id="2527974"/>
    <lineage>
        <taxon>Bacteria</taxon>
        <taxon>Pseudomonadati</taxon>
        <taxon>Planctomycetota</taxon>
        <taxon>Planctomycetia</taxon>
        <taxon>Isosphaerales</taxon>
        <taxon>Isosphaeraceae</taxon>
        <taxon>Tautonia</taxon>
    </lineage>
</organism>
<sequence>MGQGREGEGRFAGPGLGRWLGEAVGGLAFPGDCLVCDGPTGDRLAPVCPECRGELLDASGPSCPRCALPVGPYAGCGWCAGRPLGFDRAVALGPYQGPIRHLCLRLKRREGAWIAPGMADLLVEARGEEIRGLGASAVVPVPLHWRKRWRRRYDQAEALAACLADRLGLPVARPLRRVRATEALWRLGRAERRRLLRGAFRADPRRLGGLPGRPVLLVDDILTTGATCGAAARALKAAGVGPVAVVVLGRAE</sequence>
<gene>
    <name evidence="3" type="ORF">ElP_63400</name>
</gene>
<feature type="domain" description="Double zinc ribbon" evidence="2">
    <location>
        <begin position="27"/>
        <end position="79"/>
    </location>
</feature>
<dbReference type="SUPFAM" id="SSF53271">
    <property type="entry name" value="PRTase-like"/>
    <property type="match status" value="1"/>
</dbReference>
<keyword evidence="4" id="KW-1185">Reference proteome</keyword>
<evidence type="ECO:0000256" key="1">
    <source>
        <dbReference type="ARBA" id="ARBA00008007"/>
    </source>
</evidence>
<evidence type="ECO:0000313" key="3">
    <source>
        <dbReference type="EMBL" id="QDV38385.1"/>
    </source>
</evidence>
<dbReference type="CDD" id="cd06223">
    <property type="entry name" value="PRTases_typeI"/>
    <property type="match status" value="1"/>
</dbReference>
<dbReference type="PANTHER" id="PTHR47505:SF1">
    <property type="entry name" value="DNA UTILIZATION PROTEIN YHGH"/>
    <property type="match status" value="1"/>
</dbReference>
<dbReference type="InterPro" id="IPR044005">
    <property type="entry name" value="DZR_2"/>
</dbReference>
<dbReference type="Pfam" id="PF18912">
    <property type="entry name" value="DZR_2"/>
    <property type="match status" value="1"/>
</dbReference>
<evidence type="ECO:0000313" key="4">
    <source>
        <dbReference type="Proteomes" id="UP000317835"/>
    </source>
</evidence>
<dbReference type="PANTHER" id="PTHR47505">
    <property type="entry name" value="DNA UTILIZATION PROTEIN YHGH"/>
    <property type="match status" value="1"/>
</dbReference>
<dbReference type="AlphaFoldDB" id="A0A518HC06"/>
<proteinExistence type="inferred from homology"/>
<dbReference type="EMBL" id="CP036426">
    <property type="protein sequence ID" value="QDV38385.1"/>
    <property type="molecule type" value="Genomic_DNA"/>
</dbReference>
<dbReference type="OrthoDB" id="9779910at2"/>
<evidence type="ECO:0000259" key="2">
    <source>
        <dbReference type="Pfam" id="PF18912"/>
    </source>
</evidence>
<dbReference type="Gene3D" id="3.40.50.2020">
    <property type="match status" value="1"/>
</dbReference>
<dbReference type="RefSeq" id="WP_145276834.1">
    <property type="nucleotide sequence ID" value="NZ_CP036426.1"/>
</dbReference>
<reference evidence="3 4" key="1">
    <citation type="submission" date="2019-02" db="EMBL/GenBank/DDBJ databases">
        <title>Deep-cultivation of Planctomycetes and their phenomic and genomic characterization uncovers novel biology.</title>
        <authorList>
            <person name="Wiegand S."/>
            <person name="Jogler M."/>
            <person name="Boedeker C."/>
            <person name="Pinto D."/>
            <person name="Vollmers J."/>
            <person name="Rivas-Marin E."/>
            <person name="Kohn T."/>
            <person name="Peeters S.H."/>
            <person name="Heuer A."/>
            <person name="Rast P."/>
            <person name="Oberbeckmann S."/>
            <person name="Bunk B."/>
            <person name="Jeske O."/>
            <person name="Meyerdierks A."/>
            <person name="Storesund J.E."/>
            <person name="Kallscheuer N."/>
            <person name="Luecker S."/>
            <person name="Lage O.M."/>
            <person name="Pohl T."/>
            <person name="Merkel B.J."/>
            <person name="Hornburger P."/>
            <person name="Mueller R.-W."/>
            <person name="Bruemmer F."/>
            <person name="Labrenz M."/>
            <person name="Spormann A.M."/>
            <person name="Op den Camp H."/>
            <person name="Overmann J."/>
            <person name="Amann R."/>
            <person name="Jetten M.S.M."/>
            <person name="Mascher T."/>
            <person name="Medema M.H."/>
            <person name="Devos D.P."/>
            <person name="Kaster A.-K."/>
            <person name="Ovreas L."/>
            <person name="Rohde M."/>
            <person name="Galperin M.Y."/>
            <person name="Jogler C."/>
        </authorList>
    </citation>
    <scope>NUCLEOTIDE SEQUENCE [LARGE SCALE GENOMIC DNA]</scope>
    <source>
        <strain evidence="3 4">ElP</strain>
    </source>
</reference>
<comment type="similarity">
    <text evidence="1">Belongs to the ComF/GntX family.</text>
</comment>
<dbReference type="InterPro" id="IPR000836">
    <property type="entry name" value="PRTase_dom"/>
</dbReference>